<dbReference type="InterPro" id="IPR050351">
    <property type="entry name" value="BphY/WalK/GraS-like"/>
</dbReference>
<dbReference type="PRINTS" id="PR00344">
    <property type="entry name" value="BCTRLSENSOR"/>
</dbReference>
<dbReference type="Gene3D" id="6.10.340.10">
    <property type="match status" value="1"/>
</dbReference>
<keyword evidence="8 15" id="KW-0418">Kinase</keyword>
<dbReference type="PANTHER" id="PTHR42878:SF7">
    <property type="entry name" value="SENSOR HISTIDINE KINASE GLRK"/>
    <property type="match status" value="1"/>
</dbReference>
<dbReference type="SUPFAM" id="SSF55874">
    <property type="entry name" value="ATPase domain of HSP90 chaperone/DNA topoisomerase II/histidine kinase"/>
    <property type="match status" value="1"/>
</dbReference>
<evidence type="ECO:0000313" key="16">
    <source>
        <dbReference type="Proteomes" id="UP000249204"/>
    </source>
</evidence>
<evidence type="ECO:0000259" key="14">
    <source>
        <dbReference type="PROSITE" id="PS50885"/>
    </source>
</evidence>
<dbReference type="InterPro" id="IPR003661">
    <property type="entry name" value="HisK_dim/P_dom"/>
</dbReference>
<dbReference type="Proteomes" id="UP000249204">
    <property type="component" value="Unassembled WGS sequence"/>
</dbReference>
<dbReference type="InterPro" id="IPR036097">
    <property type="entry name" value="HisK_dim/P_sf"/>
</dbReference>
<dbReference type="InterPro" id="IPR036890">
    <property type="entry name" value="HATPase_C_sf"/>
</dbReference>
<evidence type="ECO:0000256" key="8">
    <source>
        <dbReference type="ARBA" id="ARBA00022777"/>
    </source>
</evidence>
<evidence type="ECO:0000256" key="5">
    <source>
        <dbReference type="ARBA" id="ARBA00022553"/>
    </source>
</evidence>
<keyword evidence="9" id="KW-0067">ATP-binding</keyword>
<accession>A0A2W6NBV9</accession>
<evidence type="ECO:0000256" key="7">
    <source>
        <dbReference type="ARBA" id="ARBA00022741"/>
    </source>
</evidence>
<evidence type="ECO:0000256" key="4">
    <source>
        <dbReference type="ARBA" id="ARBA00022475"/>
    </source>
</evidence>
<dbReference type="CDD" id="cd00075">
    <property type="entry name" value="HATPase"/>
    <property type="match status" value="1"/>
</dbReference>
<dbReference type="SMART" id="SM00388">
    <property type="entry name" value="HisKA"/>
    <property type="match status" value="1"/>
</dbReference>
<sequence>MLLHTWSTRWLKASSVILLLILLCSFGLILHQLSSRSVSGTMPTMNQVRLKVNPLLLELEQQRSRLHDPAVKERLRSAASKQNLAFTYVGLDGTILLSSTLSSEGTSVNLRSALHYSLTDALQAADEDASLQLAFPLMDGPDGRQIGNVIFTVPQSLVYAPQSVTWSIFMLGGLVLLILILMVLLIRMERSVKRKMLTPVRHLKHHAESILKGKYDEQIQYNHSDEIGELYAMLDLMRLEIMHLSRQRIRQEKAQKELITNISHDLKTPITTLKAYIEAISEGLYTDEQTLKEYIEIMHIHTDKIARLIEDLLVHALHELGQISVEPQELYSRTVFGKMLKPIAHIVRSRELTYEEPEVIPNVLIRIDPVRIEQVVDNLVSNALKHTTPGDSIRINAEVNSGQFTLTIADSGQGMRAQDMPFIFERYFRGGPSSFSTPVQEGTGLGLSICKSIIEAHGGQIHFSSKAGQGTVFQFSLPLC</sequence>
<dbReference type="CDD" id="cd06225">
    <property type="entry name" value="HAMP"/>
    <property type="match status" value="1"/>
</dbReference>
<dbReference type="Gene3D" id="3.30.565.10">
    <property type="entry name" value="Histidine kinase-like ATPase, C-terminal domain"/>
    <property type="match status" value="1"/>
</dbReference>
<evidence type="ECO:0000256" key="2">
    <source>
        <dbReference type="ARBA" id="ARBA00004651"/>
    </source>
</evidence>
<dbReference type="EMBL" id="QKWW01000077">
    <property type="protein sequence ID" value="PZT53099.1"/>
    <property type="molecule type" value="Genomic_DNA"/>
</dbReference>
<dbReference type="Pfam" id="PF02518">
    <property type="entry name" value="HATPase_c"/>
    <property type="match status" value="1"/>
</dbReference>
<feature type="transmembrane region" description="Helical" evidence="12">
    <location>
        <begin position="164"/>
        <end position="186"/>
    </location>
</feature>
<dbReference type="GO" id="GO:0030295">
    <property type="term" value="F:protein kinase activator activity"/>
    <property type="evidence" value="ECO:0007669"/>
    <property type="project" value="TreeGrafter"/>
</dbReference>
<name>A0A2W6NBV9_9BACL</name>
<reference evidence="15 16" key="1">
    <citation type="submission" date="2018-06" db="EMBL/GenBank/DDBJ databases">
        <title>Isolation of heavy metals resistant Paenibacillus silvae NC2 from Gold-Copper mine in ZiJin, China.</title>
        <authorList>
            <person name="Xu J."/>
            <person name="Mazhar H.S."/>
            <person name="Rensing C."/>
        </authorList>
    </citation>
    <scope>NUCLEOTIDE SEQUENCE [LARGE SCALE GENOMIC DNA]</scope>
    <source>
        <strain evidence="15 16">NC2</strain>
    </source>
</reference>
<keyword evidence="6" id="KW-0808">Transferase</keyword>
<dbReference type="SUPFAM" id="SSF47384">
    <property type="entry name" value="Homodimeric domain of signal transducing histidine kinase"/>
    <property type="match status" value="1"/>
</dbReference>
<dbReference type="PROSITE" id="PS50109">
    <property type="entry name" value="HIS_KIN"/>
    <property type="match status" value="1"/>
</dbReference>
<dbReference type="FunFam" id="3.30.565.10:FF:000006">
    <property type="entry name" value="Sensor histidine kinase WalK"/>
    <property type="match status" value="1"/>
</dbReference>
<dbReference type="InterPro" id="IPR003660">
    <property type="entry name" value="HAMP_dom"/>
</dbReference>
<dbReference type="InterPro" id="IPR004358">
    <property type="entry name" value="Sig_transdc_His_kin-like_C"/>
</dbReference>
<keyword evidence="4" id="KW-1003">Cell membrane</keyword>
<dbReference type="PROSITE" id="PS50885">
    <property type="entry name" value="HAMP"/>
    <property type="match status" value="1"/>
</dbReference>
<evidence type="ECO:0000256" key="3">
    <source>
        <dbReference type="ARBA" id="ARBA00012438"/>
    </source>
</evidence>
<evidence type="ECO:0000256" key="1">
    <source>
        <dbReference type="ARBA" id="ARBA00000085"/>
    </source>
</evidence>
<comment type="subcellular location">
    <subcellularLocation>
        <location evidence="2">Cell membrane</location>
        <topology evidence="2">Multi-pass membrane protein</topology>
    </subcellularLocation>
</comment>
<dbReference type="RefSeq" id="WP_111272680.1">
    <property type="nucleotide sequence ID" value="NZ_QKWW01000077.1"/>
</dbReference>
<dbReference type="PANTHER" id="PTHR42878">
    <property type="entry name" value="TWO-COMPONENT HISTIDINE KINASE"/>
    <property type="match status" value="1"/>
</dbReference>
<feature type="domain" description="Histidine kinase" evidence="13">
    <location>
        <begin position="261"/>
        <end position="480"/>
    </location>
</feature>
<feature type="domain" description="HAMP" evidence="14">
    <location>
        <begin position="194"/>
        <end position="246"/>
    </location>
</feature>
<evidence type="ECO:0000313" key="15">
    <source>
        <dbReference type="EMBL" id="PZT53099.1"/>
    </source>
</evidence>
<dbReference type="GO" id="GO:0007234">
    <property type="term" value="P:osmosensory signaling via phosphorelay pathway"/>
    <property type="evidence" value="ECO:0007669"/>
    <property type="project" value="TreeGrafter"/>
</dbReference>
<dbReference type="SUPFAM" id="SSF158472">
    <property type="entry name" value="HAMP domain-like"/>
    <property type="match status" value="1"/>
</dbReference>
<evidence type="ECO:0000256" key="9">
    <source>
        <dbReference type="ARBA" id="ARBA00022840"/>
    </source>
</evidence>
<keyword evidence="11 12" id="KW-0472">Membrane</keyword>
<evidence type="ECO:0000256" key="12">
    <source>
        <dbReference type="SAM" id="Phobius"/>
    </source>
</evidence>
<evidence type="ECO:0000256" key="11">
    <source>
        <dbReference type="ARBA" id="ARBA00023136"/>
    </source>
</evidence>
<keyword evidence="12" id="KW-0812">Transmembrane</keyword>
<keyword evidence="12" id="KW-1133">Transmembrane helix</keyword>
<dbReference type="InterPro" id="IPR005467">
    <property type="entry name" value="His_kinase_dom"/>
</dbReference>
<gene>
    <name evidence="15" type="ORF">DN757_23875</name>
</gene>
<dbReference type="SMART" id="SM00387">
    <property type="entry name" value="HATPase_c"/>
    <property type="match status" value="1"/>
</dbReference>
<proteinExistence type="predicted"/>
<comment type="catalytic activity">
    <reaction evidence="1">
        <text>ATP + protein L-histidine = ADP + protein N-phospho-L-histidine.</text>
        <dbReference type="EC" id="2.7.13.3"/>
    </reaction>
</comment>
<evidence type="ECO:0000256" key="10">
    <source>
        <dbReference type="ARBA" id="ARBA00023012"/>
    </source>
</evidence>
<keyword evidence="7" id="KW-0547">Nucleotide-binding</keyword>
<keyword evidence="5" id="KW-0597">Phosphoprotein</keyword>
<organism evidence="15 16">
    <name type="scientific">Paenibacillus silvae</name>
    <dbReference type="NCBI Taxonomy" id="1325358"/>
    <lineage>
        <taxon>Bacteria</taxon>
        <taxon>Bacillati</taxon>
        <taxon>Bacillota</taxon>
        <taxon>Bacilli</taxon>
        <taxon>Bacillales</taxon>
        <taxon>Paenibacillaceae</taxon>
        <taxon>Paenibacillus</taxon>
    </lineage>
</organism>
<dbReference type="Gene3D" id="1.10.287.130">
    <property type="match status" value="1"/>
</dbReference>
<dbReference type="GO" id="GO:0005886">
    <property type="term" value="C:plasma membrane"/>
    <property type="evidence" value="ECO:0007669"/>
    <property type="project" value="UniProtKB-SubCell"/>
</dbReference>
<evidence type="ECO:0000256" key="6">
    <source>
        <dbReference type="ARBA" id="ARBA00022679"/>
    </source>
</evidence>
<dbReference type="CDD" id="cd00082">
    <property type="entry name" value="HisKA"/>
    <property type="match status" value="1"/>
</dbReference>
<protein>
    <recommendedName>
        <fullName evidence="3">histidine kinase</fullName>
        <ecNumber evidence="3">2.7.13.3</ecNumber>
    </recommendedName>
</protein>
<dbReference type="GO" id="GO:0000155">
    <property type="term" value="F:phosphorelay sensor kinase activity"/>
    <property type="evidence" value="ECO:0007669"/>
    <property type="project" value="InterPro"/>
</dbReference>
<dbReference type="Pfam" id="PF00512">
    <property type="entry name" value="HisKA"/>
    <property type="match status" value="1"/>
</dbReference>
<dbReference type="GO" id="GO:0000156">
    <property type="term" value="F:phosphorelay response regulator activity"/>
    <property type="evidence" value="ECO:0007669"/>
    <property type="project" value="TreeGrafter"/>
</dbReference>
<dbReference type="Pfam" id="PF00672">
    <property type="entry name" value="HAMP"/>
    <property type="match status" value="1"/>
</dbReference>
<comment type="caution">
    <text evidence="15">The sequence shown here is derived from an EMBL/GenBank/DDBJ whole genome shotgun (WGS) entry which is preliminary data.</text>
</comment>
<keyword evidence="10" id="KW-0902">Two-component regulatory system</keyword>
<dbReference type="AlphaFoldDB" id="A0A2W6NBV9"/>
<evidence type="ECO:0000259" key="13">
    <source>
        <dbReference type="PROSITE" id="PS50109"/>
    </source>
</evidence>
<dbReference type="EC" id="2.7.13.3" evidence="3"/>
<dbReference type="GO" id="GO:0005524">
    <property type="term" value="F:ATP binding"/>
    <property type="evidence" value="ECO:0007669"/>
    <property type="project" value="UniProtKB-KW"/>
</dbReference>
<dbReference type="InterPro" id="IPR003594">
    <property type="entry name" value="HATPase_dom"/>
</dbReference>